<evidence type="ECO:0000259" key="4">
    <source>
        <dbReference type="Pfam" id="PF18962"/>
    </source>
</evidence>
<dbReference type="InterPro" id="IPR047589">
    <property type="entry name" value="DUF11_rpt"/>
</dbReference>
<gene>
    <name evidence="6" type="ORF">ACFQ13_16190</name>
</gene>
<evidence type="ECO:0000256" key="1">
    <source>
        <dbReference type="ARBA" id="ARBA00022729"/>
    </source>
</evidence>
<feature type="signal peptide" evidence="2">
    <location>
        <begin position="1"/>
        <end position="22"/>
    </location>
</feature>
<organism evidence="6 7">
    <name type="scientific">Winogradskyella rapida</name>
    <dbReference type="NCBI Taxonomy" id="549701"/>
    <lineage>
        <taxon>Bacteria</taxon>
        <taxon>Pseudomonadati</taxon>
        <taxon>Bacteroidota</taxon>
        <taxon>Flavobacteriia</taxon>
        <taxon>Flavobacteriales</taxon>
        <taxon>Flavobacteriaceae</taxon>
        <taxon>Winogradskyella</taxon>
    </lineage>
</organism>
<dbReference type="NCBIfam" id="TIGR04183">
    <property type="entry name" value="Por_Secre_tail"/>
    <property type="match status" value="1"/>
</dbReference>
<protein>
    <submittedName>
        <fullName evidence="6">T9SS type A sorting domain-containing protein</fullName>
    </submittedName>
</protein>
<dbReference type="InterPro" id="IPR026444">
    <property type="entry name" value="Secre_tail"/>
</dbReference>
<evidence type="ECO:0000313" key="6">
    <source>
        <dbReference type="EMBL" id="MFD1017467.1"/>
    </source>
</evidence>
<dbReference type="InterPro" id="IPR055353">
    <property type="entry name" value="DUF7619"/>
</dbReference>
<keyword evidence="7" id="KW-1185">Reference proteome</keyword>
<dbReference type="NCBIfam" id="TIGR01451">
    <property type="entry name" value="B_ant_repeat"/>
    <property type="match status" value="1"/>
</dbReference>
<dbReference type="EMBL" id="JBHTKM010000063">
    <property type="protein sequence ID" value="MFD1017467.1"/>
    <property type="molecule type" value="Genomic_DNA"/>
</dbReference>
<dbReference type="Pfam" id="PF24595">
    <property type="entry name" value="DUF7619"/>
    <property type="match status" value="1"/>
</dbReference>
<accession>A0ABW3KUC8</accession>
<dbReference type="InterPro" id="IPR001434">
    <property type="entry name" value="OmcB-like_DUF11"/>
</dbReference>
<feature type="chain" id="PRO_5047383418" evidence="2">
    <location>
        <begin position="23"/>
        <end position="626"/>
    </location>
</feature>
<dbReference type="RefSeq" id="WP_386119190.1">
    <property type="nucleotide sequence ID" value="NZ_JBHTKM010000063.1"/>
</dbReference>
<comment type="caution">
    <text evidence="6">The sequence shown here is derived from an EMBL/GenBank/DDBJ whole genome shotgun (WGS) entry which is preliminary data.</text>
</comment>
<dbReference type="Pfam" id="PF18962">
    <property type="entry name" value="Por_Secre_tail"/>
    <property type="match status" value="1"/>
</dbReference>
<evidence type="ECO:0000259" key="3">
    <source>
        <dbReference type="Pfam" id="PF01345"/>
    </source>
</evidence>
<sequence length="626" mass="69464">MKKPTLILTLLVLLFSFSNSNAQNNCADATSLCGSFGVVFPNTVGTDIYAETGPNYSCLNSQPRPTWFYIPIATAGDLNFQISQFTNMDGSGELLDVDFIVWGPFEDVTCDPTDLSALNVVDCSYSSVAIEDVMLTDVQPGEVYMLMVTNYNSSAGFIEMTETTDTNFFDTVDCTGFTHNVFVDANGNDVRDDDEVDFPYGYLSYTVNYGDEVILENNTGHHYIFENDINNNYDFEYVIDSNFSSYYSVESATIEGQHVIPGEITSYNIPIDIITDYDDLSLSITPINSPNPGFDTNQLITLKNQGSSTISAGVITYTFDANTTFVSSSDENTTQTGNTLTIPFTDLASFETRTINIILNTNPPPEVNIDDILTFTANITSDAISDINLNDNDFVLETVVVGSFDPNDKLEAHAGSIIYEDFTTEDYLYYTIRFQNTGTASAKHVVIKDYLSDNLDASTLIMLSSSHSYQLKKTDQDLEWEFRNINLADSTNDEPNSHGFLQFKIKPTAGYDINTVFENTAEIYFDFNLPIITNTSVTSFSESLSIADLDKGLLSMHPNPTNSTIFITSENVIKQIKVNNMLGQTLMLKNINAKQTSLNLESFSSGSYFINIQSENGEITKRIIKN</sequence>
<evidence type="ECO:0000259" key="5">
    <source>
        <dbReference type="Pfam" id="PF24595"/>
    </source>
</evidence>
<evidence type="ECO:0000256" key="2">
    <source>
        <dbReference type="SAM" id="SignalP"/>
    </source>
</evidence>
<proteinExistence type="predicted"/>
<name>A0ABW3KUC8_9FLAO</name>
<evidence type="ECO:0000313" key="7">
    <source>
        <dbReference type="Proteomes" id="UP001597086"/>
    </source>
</evidence>
<dbReference type="Proteomes" id="UP001597086">
    <property type="component" value="Unassembled WGS sequence"/>
</dbReference>
<dbReference type="Pfam" id="PF01345">
    <property type="entry name" value="DUF11"/>
    <property type="match status" value="1"/>
</dbReference>
<feature type="domain" description="Secretion system C-terminal sorting" evidence="4">
    <location>
        <begin position="557"/>
        <end position="624"/>
    </location>
</feature>
<feature type="domain" description="DUF7619" evidence="5">
    <location>
        <begin position="405"/>
        <end position="538"/>
    </location>
</feature>
<keyword evidence="1 2" id="KW-0732">Signal</keyword>
<feature type="domain" description="DUF11" evidence="3">
    <location>
        <begin position="279"/>
        <end position="393"/>
    </location>
</feature>
<reference evidence="7" key="1">
    <citation type="journal article" date="2019" name="Int. J. Syst. Evol. Microbiol.">
        <title>The Global Catalogue of Microorganisms (GCM) 10K type strain sequencing project: providing services to taxonomists for standard genome sequencing and annotation.</title>
        <authorList>
            <consortium name="The Broad Institute Genomics Platform"/>
            <consortium name="The Broad Institute Genome Sequencing Center for Infectious Disease"/>
            <person name="Wu L."/>
            <person name="Ma J."/>
        </authorList>
    </citation>
    <scope>NUCLEOTIDE SEQUENCE [LARGE SCALE GENOMIC DNA]</scope>
    <source>
        <strain evidence="7">CCUG 56098</strain>
    </source>
</reference>